<gene>
    <name evidence="1" type="ORF">ABE65_017760</name>
</gene>
<evidence type="ECO:0000313" key="1">
    <source>
        <dbReference type="EMBL" id="ANC78544.1"/>
    </source>
</evidence>
<dbReference type="RefSeq" id="WP_066397860.1">
    <property type="nucleotide sequence ID" value="NZ_CP015378.1"/>
</dbReference>
<protein>
    <submittedName>
        <fullName evidence="1">Uncharacterized protein</fullName>
    </submittedName>
</protein>
<organism evidence="1 2">
    <name type="scientific">Fictibacillus phosphorivorans</name>
    <dbReference type="NCBI Taxonomy" id="1221500"/>
    <lineage>
        <taxon>Bacteria</taxon>
        <taxon>Bacillati</taxon>
        <taxon>Bacillota</taxon>
        <taxon>Bacilli</taxon>
        <taxon>Bacillales</taxon>
        <taxon>Fictibacillaceae</taxon>
        <taxon>Fictibacillus</taxon>
    </lineage>
</organism>
<accession>A0A160IQ78</accession>
<sequence length="183" mass="21547">MNLLKKTCSAGLWNKDVDVQLNTKSKGVKAMVKYIAENCFDSIIWESRYIEKFHVAANNLYLTLEGLVITKEHPLNPYDTEWETNEVKLVFYNFEILESGYYDCSHVQKQIRDFDADCTYSKLPLEQLISDFTIVTEDIKEKNDISIEQTFEGFPLNLGDDTWGYFKLRYNRMEMLWDSFQEA</sequence>
<reference evidence="1 2" key="1">
    <citation type="submission" date="2016-04" db="EMBL/GenBank/DDBJ databases">
        <title>Complete genome sequence of Fictibacillus phosphorivorans G25-29, a strain toxic to nematodes.</title>
        <authorList>
            <person name="Zheng Z."/>
        </authorList>
    </citation>
    <scope>NUCLEOTIDE SEQUENCE [LARGE SCALE GENOMIC DNA]</scope>
    <source>
        <strain evidence="1 2">G25-29</strain>
    </source>
</reference>
<proteinExistence type="predicted"/>
<keyword evidence="2" id="KW-1185">Reference proteome</keyword>
<evidence type="ECO:0000313" key="2">
    <source>
        <dbReference type="Proteomes" id="UP000076623"/>
    </source>
</evidence>
<dbReference type="EMBL" id="CP015378">
    <property type="protein sequence ID" value="ANC78544.1"/>
    <property type="molecule type" value="Genomic_DNA"/>
</dbReference>
<dbReference type="KEGG" id="fpn:ABE65_017760"/>
<name>A0A160IQ78_9BACL</name>
<dbReference type="AlphaFoldDB" id="A0A160IQ78"/>
<dbReference type="Proteomes" id="UP000076623">
    <property type="component" value="Chromosome"/>
</dbReference>